<evidence type="ECO:0000313" key="2">
    <source>
        <dbReference type="EMBL" id="KAK7052154.1"/>
    </source>
</evidence>
<evidence type="ECO:0000313" key="3">
    <source>
        <dbReference type="Proteomes" id="UP001362999"/>
    </source>
</evidence>
<feature type="signal peptide" evidence="1">
    <location>
        <begin position="1"/>
        <end position="20"/>
    </location>
</feature>
<gene>
    <name evidence="2" type="ORF">R3P38DRAFT_2858870</name>
</gene>
<protein>
    <submittedName>
        <fullName evidence="2">Uncharacterized protein</fullName>
    </submittedName>
</protein>
<evidence type="ECO:0000256" key="1">
    <source>
        <dbReference type="SAM" id="SignalP"/>
    </source>
</evidence>
<dbReference type="Proteomes" id="UP001362999">
    <property type="component" value="Unassembled WGS sequence"/>
</dbReference>
<organism evidence="2 3">
    <name type="scientific">Favolaschia claudopus</name>
    <dbReference type="NCBI Taxonomy" id="2862362"/>
    <lineage>
        <taxon>Eukaryota</taxon>
        <taxon>Fungi</taxon>
        <taxon>Dikarya</taxon>
        <taxon>Basidiomycota</taxon>
        <taxon>Agaricomycotina</taxon>
        <taxon>Agaricomycetes</taxon>
        <taxon>Agaricomycetidae</taxon>
        <taxon>Agaricales</taxon>
        <taxon>Marasmiineae</taxon>
        <taxon>Mycenaceae</taxon>
        <taxon>Favolaschia</taxon>
    </lineage>
</organism>
<keyword evidence="1" id="KW-0732">Signal</keyword>
<accession>A0AAW0DJX8</accession>
<comment type="caution">
    <text evidence="2">The sequence shown here is derived from an EMBL/GenBank/DDBJ whole genome shotgun (WGS) entry which is preliminary data.</text>
</comment>
<proteinExistence type="predicted"/>
<reference evidence="2 3" key="1">
    <citation type="journal article" date="2024" name="J Genomics">
        <title>Draft genome sequencing and assembly of Favolaschia claudopus CIRM-BRFM 2984 isolated from oak limbs.</title>
        <authorList>
            <person name="Navarro D."/>
            <person name="Drula E."/>
            <person name="Chaduli D."/>
            <person name="Cazenave R."/>
            <person name="Ahrendt S."/>
            <person name="Wang J."/>
            <person name="Lipzen A."/>
            <person name="Daum C."/>
            <person name="Barry K."/>
            <person name="Grigoriev I.V."/>
            <person name="Favel A."/>
            <person name="Rosso M.N."/>
            <person name="Martin F."/>
        </authorList>
    </citation>
    <scope>NUCLEOTIDE SEQUENCE [LARGE SCALE GENOMIC DNA]</scope>
    <source>
        <strain evidence="2 3">CIRM-BRFM 2984</strain>
    </source>
</reference>
<dbReference type="AlphaFoldDB" id="A0AAW0DJX8"/>
<name>A0AAW0DJX8_9AGAR</name>
<feature type="chain" id="PRO_5043407280" evidence="1">
    <location>
        <begin position="21"/>
        <end position="183"/>
    </location>
</feature>
<keyword evidence="3" id="KW-1185">Reference proteome</keyword>
<sequence>MFSIAAAPLLCMFIGALVSATPVARQSLCSPNFEGAGVSIIAGDAEWTVAPVVAGTPLKKDGDPFPPNATANWHVEQTGSANATYLVKAITNNELVVDVVSNQLTLEQIASSKQTQIWDIKCKQCVSGASSTPGGGEFASGCSIVSVPSGLCATLEMGSEFLGLTECNPVVAQTWSFWTATSS</sequence>
<dbReference type="EMBL" id="JAWWNJ010000007">
    <property type="protein sequence ID" value="KAK7052154.1"/>
    <property type="molecule type" value="Genomic_DNA"/>
</dbReference>